<reference evidence="5 6" key="1">
    <citation type="journal article" date="2024" name="Plant J.">
        <title>Genome sequences and population genomics reveal climatic adaptation and genomic divergence between two closely related sweetgum species.</title>
        <authorList>
            <person name="Xu W.Q."/>
            <person name="Ren C.Q."/>
            <person name="Zhang X.Y."/>
            <person name="Comes H.P."/>
            <person name="Liu X.H."/>
            <person name="Li Y.G."/>
            <person name="Kettle C.J."/>
            <person name="Jalonen R."/>
            <person name="Gaisberger H."/>
            <person name="Ma Y.Z."/>
            <person name="Qiu Y.X."/>
        </authorList>
    </citation>
    <scope>NUCLEOTIDE SEQUENCE [LARGE SCALE GENOMIC DNA]</scope>
    <source>
        <strain evidence="5">Hangzhou</strain>
    </source>
</reference>
<feature type="region of interest" description="Disordered" evidence="3">
    <location>
        <begin position="1"/>
        <end position="87"/>
    </location>
</feature>
<gene>
    <name evidence="5" type="ORF">L1049_007569</name>
</gene>
<dbReference type="Pfam" id="PF00439">
    <property type="entry name" value="Bromodomain"/>
    <property type="match status" value="1"/>
</dbReference>
<evidence type="ECO:0000313" key="5">
    <source>
        <dbReference type="EMBL" id="KAK9289414.1"/>
    </source>
</evidence>
<dbReference type="PROSITE" id="PS50014">
    <property type="entry name" value="BROMODOMAIN_2"/>
    <property type="match status" value="1"/>
</dbReference>
<accession>A0AAP0S956</accession>
<dbReference type="AlphaFoldDB" id="A0AAP0S956"/>
<keyword evidence="6" id="KW-1185">Reference proteome</keyword>
<name>A0AAP0S956_LIQFO</name>
<comment type="caution">
    <text evidence="5">The sequence shown here is derived from an EMBL/GenBank/DDBJ whole genome shotgun (WGS) entry which is preliminary data.</text>
</comment>
<evidence type="ECO:0000256" key="1">
    <source>
        <dbReference type="ARBA" id="ARBA00023117"/>
    </source>
</evidence>
<dbReference type="PANTHER" id="PTHR22881:SF26">
    <property type="entry name" value="BROMODOMAIN CONTAINING PROTEIN, EXPRESSED"/>
    <property type="match status" value="1"/>
</dbReference>
<evidence type="ECO:0000313" key="6">
    <source>
        <dbReference type="Proteomes" id="UP001415857"/>
    </source>
</evidence>
<dbReference type="PROSITE" id="PS00633">
    <property type="entry name" value="BROMODOMAIN_1"/>
    <property type="match status" value="1"/>
</dbReference>
<evidence type="ECO:0000259" key="4">
    <source>
        <dbReference type="PROSITE" id="PS50014"/>
    </source>
</evidence>
<dbReference type="Proteomes" id="UP001415857">
    <property type="component" value="Unassembled WGS sequence"/>
</dbReference>
<dbReference type="SMART" id="SM00297">
    <property type="entry name" value="BROMO"/>
    <property type="match status" value="1"/>
</dbReference>
<dbReference type="Gene3D" id="1.20.920.10">
    <property type="entry name" value="Bromodomain-like"/>
    <property type="match status" value="1"/>
</dbReference>
<sequence>MWKDGNRRSPRISALDVRKAQRPTRVRYPVEVSQNSMEEEMEQDSGNEVGPPSWTRARKKRKLRPVEQVARDSPNHGDHPTNSDQPLVVKAKDSPKHEDHATYTGQTSVVSSATWMPEKRILELILDILQRRDTHEIFAEPVDPKEVEDYYEIIKEPMDFGTMRAKLHEGMYKNLEQFEHDIFLISRNAMHFNSSGTIFFRQARAIHELAKKVFHVLKTEPENLELEFSVTRRRTGRKAQGEVRGSNFGSCPKHDTNVRSSNMTIDLSSKYVPCSLSGSSNLRKSVRVTPWCSGRATQIDTRGHEILSVGGKDGRRSNFLEADRRCTYRPWMSFLNESDSIVSTIYSNPKLLAPAKEQDIGYRESLMLFVKDLGPTAQRIAKRKLHGWRASALNCQTPSSKYWFQAPKCQNPAASASTNWGPTAITVTTSQNLIDHRCGHPTILTNSTGDRINLNDTAKGEEAYTGDGMGFRGASGREMASNNDIKREAYTSSWMNVLGVLGGDKVHRIQNAEIQLGSYSSTAGIGDVKFSDVGNKNTNNKSMTMMMDAGKLDNLVQPSESASEHSQSNVFEFMSRKNDSYAAVSWPLETMRVSSQSKGCMHDLGSPYVSVEEQVIAAPGPSHGINSLSQTGRNLESKLPVPVASQFIFDLPYLKSRLNQMKLLGME</sequence>
<dbReference type="PANTHER" id="PTHR22881">
    <property type="entry name" value="BROMODOMAIN CONTAINING PROTEIN"/>
    <property type="match status" value="1"/>
</dbReference>
<dbReference type="SUPFAM" id="SSF47370">
    <property type="entry name" value="Bromodomain"/>
    <property type="match status" value="1"/>
</dbReference>
<dbReference type="InterPro" id="IPR018359">
    <property type="entry name" value="Bromodomain_CS"/>
</dbReference>
<protein>
    <recommendedName>
        <fullName evidence="4">Bromo domain-containing protein</fullName>
    </recommendedName>
</protein>
<dbReference type="InterPro" id="IPR036427">
    <property type="entry name" value="Bromodomain-like_sf"/>
</dbReference>
<dbReference type="EMBL" id="JBBPBK010000002">
    <property type="protein sequence ID" value="KAK9289414.1"/>
    <property type="molecule type" value="Genomic_DNA"/>
</dbReference>
<evidence type="ECO:0000256" key="3">
    <source>
        <dbReference type="SAM" id="MobiDB-lite"/>
    </source>
</evidence>
<feature type="compositionally biased region" description="Basic and acidic residues" evidence="3">
    <location>
        <begin position="69"/>
        <end position="81"/>
    </location>
</feature>
<evidence type="ECO:0000256" key="2">
    <source>
        <dbReference type="PROSITE-ProRule" id="PRU00035"/>
    </source>
</evidence>
<organism evidence="5 6">
    <name type="scientific">Liquidambar formosana</name>
    <name type="common">Formosan gum</name>
    <dbReference type="NCBI Taxonomy" id="63359"/>
    <lineage>
        <taxon>Eukaryota</taxon>
        <taxon>Viridiplantae</taxon>
        <taxon>Streptophyta</taxon>
        <taxon>Embryophyta</taxon>
        <taxon>Tracheophyta</taxon>
        <taxon>Spermatophyta</taxon>
        <taxon>Magnoliopsida</taxon>
        <taxon>eudicotyledons</taxon>
        <taxon>Gunneridae</taxon>
        <taxon>Pentapetalae</taxon>
        <taxon>Saxifragales</taxon>
        <taxon>Altingiaceae</taxon>
        <taxon>Liquidambar</taxon>
    </lineage>
</organism>
<keyword evidence="1 2" id="KW-0103">Bromodomain</keyword>
<proteinExistence type="predicted"/>
<dbReference type="InterPro" id="IPR051831">
    <property type="entry name" value="Bromodomain_contain_prot"/>
</dbReference>
<dbReference type="CDD" id="cd04369">
    <property type="entry name" value="Bromodomain"/>
    <property type="match status" value="1"/>
</dbReference>
<feature type="domain" description="Bromo" evidence="4">
    <location>
        <begin position="130"/>
        <end position="200"/>
    </location>
</feature>
<dbReference type="PRINTS" id="PR00503">
    <property type="entry name" value="BROMODOMAIN"/>
</dbReference>
<dbReference type="InterPro" id="IPR001487">
    <property type="entry name" value="Bromodomain"/>
</dbReference>